<dbReference type="GO" id="GO:0005198">
    <property type="term" value="F:structural molecule activity"/>
    <property type="evidence" value="ECO:0007669"/>
    <property type="project" value="InterPro"/>
</dbReference>
<dbReference type="SUPFAM" id="SSF88645">
    <property type="entry name" value="ssDNA viruses"/>
    <property type="match status" value="1"/>
</dbReference>
<reference evidence="2" key="1">
    <citation type="submission" date="2020-09" db="EMBL/GenBank/DDBJ databases">
        <title>Parvovirus dark matter in the feces of wild birds.</title>
        <authorList>
            <person name="Dai Z."/>
            <person name="Yang S."/>
            <person name="Zhang W."/>
        </authorList>
    </citation>
    <scope>NUCLEOTIDE SEQUENCE</scope>
    <source>
        <strain evidence="2">Cra71par034</strain>
    </source>
</reference>
<dbReference type="Pfam" id="PF02336">
    <property type="entry name" value="Denso_VP4"/>
    <property type="match status" value="1"/>
</dbReference>
<sequence length="530" mass="58974">MNEGQRRYAWEQYNLALVRRGLPINHPIPVLDNESEGESVYETAQEDNDVSDTDTLIEDLLSDNEDIDMAPVDPQPSTSKDTAEGGKGVGKGTKRKKTNDSGVSTGFSLPGTAADQGAGGGGGSAEELQPVSLPSPTSNIHSHIRYYRKVHRFLTYGIAYQVLEKIIPGTPPQTYRFITTPFAQVPWDRPYMYINTAEFHALPLQSTVRAVRCEVRPRNVRVAFPTNSSETQLATLNQNKDLCYAIGLNRSCNVINVQYTAFNDKEPMIVSDFDYDAKSKHEDVETDLYGKTWDKKPATVPRHQMGIPTPLHSYALVPYYQKDPEAGYPCLQEHYKDFNADAVSGTSFCKVEYHPKMGLLRSPLPTINYSFPISSTAPINVPRQGLNMDFHSQEINLNNNNNPTSNASRVLPVANFQGPMDTIQLIEKSQWMRAGYDGMIGIECQPSLHIACQPTPALSTAALQGKSNSNFTDTQAYWEIICEMEVNTQYPTPYPLYNAGCHTTPSNEIFFSGKQPDAFGKSTFNGFYQS</sequence>
<accession>A0A8A4XDX1</accession>
<feature type="region of interest" description="Disordered" evidence="1">
    <location>
        <begin position="32"/>
        <end position="138"/>
    </location>
</feature>
<protein>
    <submittedName>
        <fullName evidence="2">VP2</fullName>
    </submittedName>
</protein>
<dbReference type="InterPro" id="IPR016184">
    <property type="entry name" value="Capsid/spike_ssDNA_virus"/>
</dbReference>
<evidence type="ECO:0000313" key="2">
    <source>
        <dbReference type="EMBL" id="QTE03978.1"/>
    </source>
</evidence>
<proteinExistence type="predicted"/>
<name>A0A8A4XDX1_9VIRU</name>
<dbReference type="InterPro" id="IPR003433">
    <property type="entry name" value="Capsid_VP4_densovirus"/>
</dbReference>
<evidence type="ECO:0000256" key="1">
    <source>
        <dbReference type="SAM" id="MobiDB-lite"/>
    </source>
</evidence>
<feature type="compositionally biased region" description="Acidic residues" evidence="1">
    <location>
        <begin position="33"/>
        <end position="68"/>
    </location>
</feature>
<organism evidence="2">
    <name type="scientific">Grus japonensis ambidensovirus</name>
    <dbReference type="NCBI Taxonomy" id="2794567"/>
    <lineage>
        <taxon>Viruses</taxon>
        <taxon>Monodnaviria</taxon>
        <taxon>Shotokuvirae</taxon>
        <taxon>Cossaviricota</taxon>
        <taxon>Quintoviricetes</taxon>
        <taxon>Piccovirales</taxon>
        <taxon>Parvoviridae</taxon>
        <taxon>Densovirinae</taxon>
        <taxon>Ambidensovirus</taxon>
    </lineage>
</organism>
<dbReference type="EMBL" id="MW046535">
    <property type="protein sequence ID" value="QTE03978.1"/>
    <property type="molecule type" value="Genomic_DNA"/>
</dbReference>